<comment type="caution">
    <text evidence="6">The sequence shown here is derived from an EMBL/GenBank/DDBJ whole genome shotgun (WGS) entry which is preliminary data.</text>
</comment>
<dbReference type="InterPro" id="IPR029044">
    <property type="entry name" value="Nucleotide-diphossugar_trans"/>
</dbReference>
<dbReference type="Proteomes" id="UP000051789">
    <property type="component" value="Unassembled WGS sequence"/>
</dbReference>
<accession>A0A0R2C6Z5</accession>
<evidence type="ECO:0000256" key="2">
    <source>
        <dbReference type="ARBA" id="ARBA00006739"/>
    </source>
</evidence>
<evidence type="ECO:0000256" key="3">
    <source>
        <dbReference type="ARBA" id="ARBA00022676"/>
    </source>
</evidence>
<dbReference type="RefSeq" id="WP_056969284.1">
    <property type="nucleotide sequence ID" value="NZ_AYZK01000002.1"/>
</dbReference>
<keyword evidence="4" id="KW-0808">Transferase</keyword>
<organism evidence="6 7">
    <name type="scientific">Lacticaseibacillus thailandensis DSM 22698 = JCM 13996</name>
    <dbReference type="NCBI Taxonomy" id="1423810"/>
    <lineage>
        <taxon>Bacteria</taxon>
        <taxon>Bacillati</taxon>
        <taxon>Bacillota</taxon>
        <taxon>Bacilli</taxon>
        <taxon>Lactobacillales</taxon>
        <taxon>Lactobacillaceae</taxon>
        <taxon>Lacticaseibacillus</taxon>
    </lineage>
</organism>
<keyword evidence="3" id="KW-0328">Glycosyltransferase</keyword>
<evidence type="ECO:0000313" key="6">
    <source>
        <dbReference type="EMBL" id="KRM87647.1"/>
    </source>
</evidence>
<comment type="pathway">
    <text evidence="1">Cell wall biogenesis; cell wall polysaccharide biosynthesis.</text>
</comment>
<dbReference type="Gene3D" id="3.90.550.10">
    <property type="entry name" value="Spore Coat Polysaccharide Biosynthesis Protein SpsA, Chain A"/>
    <property type="match status" value="1"/>
</dbReference>
<dbReference type="Pfam" id="PF00535">
    <property type="entry name" value="Glycos_transf_2"/>
    <property type="match status" value="1"/>
</dbReference>
<proteinExistence type="inferred from homology"/>
<dbReference type="GO" id="GO:0016757">
    <property type="term" value="F:glycosyltransferase activity"/>
    <property type="evidence" value="ECO:0007669"/>
    <property type="project" value="UniProtKB-KW"/>
</dbReference>
<protein>
    <recommendedName>
        <fullName evidence="5">Glycosyltransferase 2-like domain-containing protein</fullName>
    </recommendedName>
</protein>
<keyword evidence="7" id="KW-1185">Reference proteome</keyword>
<dbReference type="InterPro" id="IPR001173">
    <property type="entry name" value="Glyco_trans_2-like"/>
</dbReference>
<sequence length="307" mass="35074">MIGIVVLNYNTWEESRKCVESLLNINEYKDIFIYIVDNHSTVVAPEKFVDFINADSRTELIWNTKNSGYNAGNNVGIRKALQDGCDYILVSNNDVTYDQDTIRSMVSMFSLHPDVGIVGPKIIEGNGSIQEINMLVPTTLGGKYKYLLGHTPFKRIVRKYINTFSADRSNLSAPFYVSSVSGACLLISRECCQAIFPFDEFPFLYEEEIMLGLALSKTRFKTLLDTNATVHHVHGASTHGIVAFSFTEFVRSEMYYCLHYLHSSKVAVMPLYLIRCVQYFSRCLVRADYRQQLKRFFARTRESFKSA</sequence>
<dbReference type="SUPFAM" id="SSF53448">
    <property type="entry name" value="Nucleotide-diphospho-sugar transferases"/>
    <property type="match status" value="1"/>
</dbReference>
<evidence type="ECO:0000256" key="4">
    <source>
        <dbReference type="ARBA" id="ARBA00022679"/>
    </source>
</evidence>
<dbReference type="EMBL" id="AYZK01000002">
    <property type="protein sequence ID" value="KRM87647.1"/>
    <property type="molecule type" value="Genomic_DNA"/>
</dbReference>
<reference evidence="6 7" key="1">
    <citation type="journal article" date="2015" name="Genome Announc.">
        <title>Expanding the biotechnology potential of lactobacilli through comparative genomics of 213 strains and associated genera.</title>
        <authorList>
            <person name="Sun Z."/>
            <person name="Harris H.M."/>
            <person name="McCann A."/>
            <person name="Guo C."/>
            <person name="Argimon S."/>
            <person name="Zhang W."/>
            <person name="Yang X."/>
            <person name="Jeffery I.B."/>
            <person name="Cooney J.C."/>
            <person name="Kagawa T.F."/>
            <person name="Liu W."/>
            <person name="Song Y."/>
            <person name="Salvetti E."/>
            <person name="Wrobel A."/>
            <person name="Rasinkangas P."/>
            <person name="Parkhill J."/>
            <person name="Rea M.C."/>
            <person name="O'Sullivan O."/>
            <person name="Ritari J."/>
            <person name="Douillard F.P."/>
            <person name="Paul Ross R."/>
            <person name="Yang R."/>
            <person name="Briner A.E."/>
            <person name="Felis G.E."/>
            <person name="de Vos W.M."/>
            <person name="Barrangou R."/>
            <person name="Klaenhammer T.R."/>
            <person name="Caufield P.W."/>
            <person name="Cui Y."/>
            <person name="Zhang H."/>
            <person name="O'Toole P.W."/>
        </authorList>
    </citation>
    <scope>NUCLEOTIDE SEQUENCE [LARGE SCALE GENOMIC DNA]</scope>
    <source>
        <strain evidence="6 7">DSM 22698</strain>
    </source>
</reference>
<evidence type="ECO:0000256" key="1">
    <source>
        <dbReference type="ARBA" id="ARBA00004776"/>
    </source>
</evidence>
<dbReference type="PANTHER" id="PTHR43179:SF12">
    <property type="entry name" value="GALACTOFURANOSYLTRANSFERASE GLFT2"/>
    <property type="match status" value="1"/>
</dbReference>
<gene>
    <name evidence="6" type="ORF">FD19_GL001168</name>
</gene>
<dbReference type="STRING" id="1423810.FD19_GL001168"/>
<feature type="domain" description="Glycosyltransferase 2-like" evidence="5">
    <location>
        <begin position="4"/>
        <end position="121"/>
    </location>
</feature>
<dbReference type="PANTHER" id="PTHR43179">
    <property type="entry name" value="RHAMNOSYLTRANSFERASE WBBL"/>
    <property type="match status" value="1"/>
</dbReference>
<dbReference type="PATRIC" id="fig|1423810.4.peg.1202"/>
<evidence type="ECO:0000313" key="7">
    <source>
        <dbReference type="Proteomes" id="UP000051789"/>
    </source>
</evidence>
<dbReference type="AlphaFoldDB" id="A0A0R2C6Z5"/>
<evidence type="ECO:0000259" key="5">
    <source>
        <dbReference type="Pfam" id="PF00535"/>
    </source>
</evidence>
<name>A0A0R2C6Z5_9LACO</name>
<comment type="similarity">
    <text evidence="2">Belongs to the glycosyltransferase 2 family.</text>
</comment>